<accession>A0A0E9S5L5</accession>
<dbReference type="AlphaFoldDB" id="A0A0E9S5L5"/>
<proteinExistence type="predicted"/>
<name>A0A0E9S5L5_ANGAN</name>
<sequence length="24" mass="2773">MCNNTNHCNNNNNNHNDCKITVIK</sequence>
<reference evidence="1" key="2">
    <citation type="journal article" date="2015" name="Fish Shellfish Immunol.">
        <title>Early steps in the European eel (Anguilla anguilla)-Vibrio vulnificus interaction in the gills: Role of the RtxA13 toxin.</title>
        <authorList>
            <person name="Callol A."/>
            <person name="Pajuelo D."/>
            <person name="Ebbesson L."/>
            <person name="Teles M."/>
            <person name="MacKenzie S."/>
            <person name="Amaro C."/>
        </authorList>
    </citation>
    <scope>NUCLEOTIDE SEQUENCE</scope>
</reference>
<protein>
    <submittedName>
        <fullName evidence="1">Uncharacterized protein</fullName>
    </submittedName>
</protein>
<organism evidence="1">
    <name type="scientific">Anguilla anguilla</name>
    <name type="common">European freshwater eel</name>
    <name type="synonym">Muraena anguilla</name>
    <dbReference type="NCBI Taxonomy" id="7936"/>
    <lineage>
        <taxon>Eukaryota</taxon>
        <taxon>Metazoa</taxon>
        <taxon>Chordata</taxon>
        <taxon>Craniata</taxon>
        <taxon>Vertebrata</taxon>
        <taxon>Euteleostomi</taxon>
        <taxon>Actinopterygii</taxon>
        <taxon>Neopterygii</taxon>
        <taxon>Teleostei</taxon>
        <taxon>Anguilliformes</taxon>
        <taxon>Anguillidae</taxon>
        <taxon>Anguilla</taxon>
    </lineage>
</organism>
<evidence type="ECO:0000313" key="1">
    <source>
        <dbReference type="EMBL" id="JAH35945.1"/>
    </source>
</evidence>
<reference evidence="1" key="1">
    <citation type="submission" date="2014-11" db="EMBL/GenBank/DDBJ databases">
        <authorList>
            <person name="Amaro Gonzalez C."/>
        </authorList>
    </citation>
    <scope>NUCLEOTIDE SEQUENCE</scope>
</reference>
<dbReference type="EMBL" id="GBXM01072632">
    <property type="protein sequence ID" value="JAH35945.1"/>
    <property type="molecule type" value="Transcribed_RNA"/>
</dbReference>